<dbReference type="AlphaFoldDB" id="A0A1X7LNN2"/>
<name>A0A1X7LNN2_9BURK</name>
<dbReference type="RefSeq" id="WP_143809025.1">
    <property type="nucleotide sequence ID" value="NZ_FXAT01000007.1"/>
</dbReference>
<gene>
    <name evidence="3" type="ORF">SAMN06265784_107250</name>
</gene>
<proteinExistence type="predicted"/>
<keyword evidence="2" id="KW-0732">Signal</keyword>
<accession>A0A1X7LNN2</accession>
<evidence type="ECO:0008006" key="5">
    <source>
        <dbReference type="Google" id="ProtNLM"/>
    </source>
</evidence>
<evidence type="ECO:0000313" key="4">
    <source>
        <dbReference type="Proteomes" id="UP000193228"/>
    </source>
</evidence>
<feature type="signal peptide" evidence="2">
    <location>
        <begin position="1"/>
        <end position="19"/>
    </location>
</feature>
<feature type="chain" id="PRO_5012440158" description="Lipoprotein" evidence="2">
    <location>
        <begin position="20"/>
        <end position="137"/>
    </location>
</feature>
<dbReference type="OrthoDB" id="9991409at2"/>
<keyword evidence="4" id="KW-1185">Reference proteome</keyword>
<evidence type="ECO:0000256" key="2">
    <source>
        <dbReference type="SAM" id="SignalP"/>
    </source>
</evidence>
<evidence type="ECO:0000313" key="3">
    <source>
        <dbReference type="EMBL" id="SMG55481.1"/>
    </source>
</evidence>
<dbReference type="EMBL" id="FXAT01000007">
    <property type="protein sequence ID" value="SMG55481.1"/>
    <property type="molecule type" value="Genomic_DNA"/>
</dbReference>
<dbReference type="Proteomes" id="UP000193228">
    <property type="component" value="Unassembled WGS sequence"/>
</dbReference>
<evidence type="ECO:0000256" key="1">
    <source>
        <dbReference type="SAM" id="MobiDB-lite"/>
    </source>
</evidence>
<sequence>MQHMILPPLTGVFAAAMLAACTTAPYDTSMNSCDQEYVMTNPAGAEYYCGASYEYLYGGGFVDIDRFRDHHHDHDHDHDFAFHRDHDQGFHHGGAMAAGGHGAAHGEGHGGGHDSSGFGSDFQSSGASGSHGGGAHK</sequence>
<feature type="region of interest" description="Disordered" evidence="1">
    <location>
        <begin position="91"/>
        <end position="137"/>
    </location>
</feature>
<feature type="compositionally biased region" description="Low complexity" evidence="1">
    <location>
        <begin position="115"/>
        <end position="128"/>
    </location>
</feature>
<reference evidence="4" key="1">
    <citation type="submission" date="2017-04" db="EMBL/GenBank/DDBJ databases">
        <authorList>
            <person name="Varghese N."/>
            <person name="Submissions S."/>
        </authorList>
    </citation>
    <scope>NUCLEOTIDE SEQUENCE [LARGE SCALE GENOMIC DNA]</scope>
    <source>
        <strain evidence="4">LMG 29540</strain>
    </source>
</reference>
<protein>
    <recommendedName>
        <fullName evidence="5">Lipoprotein</fullName>
    </recommendedName>
</protein>
<organism evidence="3 4">
    <name type="scientific">Paraburkholderia susongensis</name>
    <dbReference type="NCBI Taxonomy" id="1515439"/>
    <lineage>
        <taxon>Bacteria</taxon>
        <taxon>Pseudomonadati</taxon>
        <taxon>Pseudomonadota</taxon>
        <taxon>Betaproteobacteria</taxon>
        <taxon>Burkholderiales</taxon>
        <taxon>Burkholderiaceae</taxon>
        <taxon>Paraburkholderia</taxon>
    </lineage>
</organism>